<keyword evidence="3" id="KW-0812">Transmembrane</keyword>
<feature type="transmembrane region" description="Helical" evidence="3">
    <location>
        <begin position="514"/>
        <end position="531"/>
    </location>
</feature>
<dbReference type="GeneID" id="20813849"/>
<dbReference type="EMBL" id="KI913149">
    <property type="protein sequence ID" value="ETV73338.1"/>
    <property type="molecule type" value="Genomic_DNA"/>
</dbReference>
<dbReference type="InterPro" id="IPR038900">
    <property type="entry name" value="TMC"/>
</dbReference>
<organism evidence="4">
    <name type="scientific">Aphanomyces astaci</name>
    <name type="common">Crayfish plague agent</name>
    <dbReference type="NCBI Taxonomy" id="112090"/>
    <lineage>
        <taxon>Eukaryota</taxon>
        <taxon>Sar</taxon>
        <taxon>Stramenopiles</taxon>
        <taxon>Oomycota</taxon>
        <taxon>Saprolegniomycetes</taxon>
        <taxon>Saprolegniales</taxon>
        <taxon>Verrucalvaceae</taxon>
        <taxon>Aphanomyces</taxon>
    </lineage>
</organism>
<feature type="transmembrane region" description="Helical" evidence="3">
    <location>
        <begin position="692"/>
        <end position="715"/>
    </location>
</feature>
<feature type="coiled-coil region" evidence="1">
    <location>
        <begin position="116"/>
        <end position="171"/>
    </location>
</feature>
<name>W4G311_APHAT</name>
<dbReference type="AlphaFoldDB" id="W4G311"/>
<dbReference type="GO" id="GO:0005886">
    <property type="term" value="C:plasma membrane"/>
    <property type="evidence" value="ECO:0007669"/>
    <property type="project" value="InterPro"/>
</dbReference>
<feature type="transmembrane region" description="Helical" evidence="3">
    <location>
        <begin position="646"/>
        <end position="671"/>
    </location>
</feature>
<gene>
    <name evidence="4" type="ORF">H257_11853</name>
</gene>
<feature type="transmembrane region" description="Helical" evidence="3">
    <location>
        <begin position="430"/>
        <end position="453"/>
    </location>
</feature>
<dbReference type="GO" id="GO:0008381">
    <property type="term" value="F:mechanosensitive monoatomic ion channel activity"/>
    <property type="evidence" value="ECO:0007669"/>
    <property type="project" value="TreeGrafter"/>
</dbReference>
<feature type="transmembrane region" description="Helical" evidence="3">
    <location>
        <begin position="328"/>
        <end position="345"/>
    </location>
</feature>
<evidence type="ECO:0000256" key="1">
    <source>
        <dbReference type="SAM" id="Coils"/>
    </source>
</evidence>
<feature type="transmembrane region" description="Helical" evidence="3">
    <location>
        <begin position="473"/>
        <end position="493"/>
    </location>
</feature>
<evidence type="ECO:0000256" key="3">
    <source>
        <dbReference type="SAM" id="Phobius"/>
    </source>
</evidence>
<dbReference type="PANTHER" id="PTHR23302:SF24">
    <property type="entry name" value="TMC DOMAIN-CONTAINING PROTEIN"/>
    <property type="match status" value="1"/>
</dbReference>
<dbReference type="VEuPathDB" id="FungiDB:H257_11853"/>
<reference evidence="4" key="1">
    <citation type="submission" date="2013-12" db="EMBL/GenBank/DDBJ databases">
        <title>The Genome Sequence of Aphanomyces astaci APO3.</title>
        <authorList>
            <consortium name="The Broad Institute Genomics Platform"/>
            <person name="Russ C."/>
            <person name="Tyler B."/>
            <person name="van West P."/>
            <person name="Dieguez-Uribeondo J."/>
            <person name="Young S.K."/>
            <person name="Zeng Q."/>
            <person name="Gargeya S."/>
            <person name="Fitzgerald M."/>
            <person name="Abouelleil A."/>
            <person name="Alvarado L."/>
            <person name="Chapman S.B."/>
            <person name="Gainer-Dewar J."/>
            <person name="Goldberg J."/>
            <person name="Griggs A."/>
            <person name="Gujja S."/>
            <person name="Hansen M."/>
            <person name="Howarth C."/>
            <person name="Imamovic A."/>
            <person name="Ireland A."/>
            <person name="Larimer J."/>
            <person name="McCowan C."/>
            <person name="Murphy C."/>
            <person name="Pearson M."/>
            <person name="Poon T.W."/>
            <person name="Priest M."/>
            <person name="Roberts A."/>
            <person name="Saif S."/>
            <person name="Shea T."/>
            <person name="Sykes S."/>
            <person name="Wortman J."/>
            <person name="Nusbaum C."/>
            <person name="Birren B."/>
        </authorList>
    </citation>
    <scope>NUCLEOTIDE SEQUENCE [LARGE SCALE GENOMIC DNA]</scope>
    <source>
        <strain evidence="4">APO3</strain>
    </source>
</reference>
<keyword evidence="3" id="KW-1133">Transmembrane helix</keyword>
<keyword evidence="3" id="KW-0472">Membrane</keyword>
<dbReference type="OrthoDB" id="1936208at2759"/>
<evidence type="ECO:0000256" key="2">
    <source>
        <dbReference type="SAM" id="MobiDB-lite"/>
    </source>
</evidence>
<keyword evidence="1" id="KW-0175">Coiled coil</keyword>
<evidence type="ECO:0000313" key="4">
    <source>
        <dbReference type="EMBL" id="ETV73338.1"/>
    </source>
</evidence>
<feature type="transmembrane region" description="Helical" evidence="3">
    <location>
        <begin position="267"/>
        <end position="290"/>
    </location>
</feature>
<accession>W4G311</accession>
<feature type="region of interest" description="Disordered" evidence="2">
    <location>
        <begin position="72"/>
        <end position="100"/>
    </location>
</feature>
<sequence length="883" mass="99561">MRGHQKAKVLPTADDDPFDSSTRVIGRPPKPGFVDLDDEDVDGFITTHVTAFSPRQDWNDIEATLSKRLALNLDGGSGDPSRTSGRTNRIDQEGVNEEDDDDVVDGFLSESPEYQQMNLEKKIERYATQLQEMKSRMAKWQARRTAYQDCIKQLETRLKDQAAAFAEQEDAWEKEAMAMSSQFQRTPNKFQNTVVHNAGRDELERQRNKEALRQMIHGAADFEDEGAGDDLGDVRKSRRQRLLLLVRRFNPLVHDIKQIDARFGSSVSAYFGFCRWVMLNYLLLLVPTLYNVAIHVVELANQNYTDWAAFTGTTPTFLLYPSYTPHEALHYSVYLTAVCACFLCISSHKWLREDRVAKLVHAADERHQYKFSKLLLNAWDFETSSPQDAADWRKGIGEALEVALYDNVKQEKIQTRSREDRYRLYARRAIAALVYMITQSTCWGLIVLLTVFSSKLQLTIKQKVPALTAYATSIVPLGAAVINGALPPIISTLTKFERWDDQGFEIKAMVTRLFLAKVLNILIQLWSYGMLLDPYMLTTDVAPFDWLPLPFEIRSSVMIKFKGDTYACRAEQVASGLIILVWTDFVVSKVSGIATASVKIGLAKIHKYRLKRKNANMLSTSQSVSDTRAEFVLAPKMVALMYSCTLYQFSIPLAPVTAVTSLVMLVLSFKFDKFYLHTFQKKPVTPWSAKDAGTFFIKLYWSTVLIFLGCMYWFVTNTTLPKLCSLQEANISSSLCIPGSLINNSTVCTITTTNHTMSTYFMSQVGSTDDLSECKTGYPACVCSGNLACGPFVNEYTGYGPLAQVLSTYDGVKTAFELSTNQIAFVWAVVGVLFMQVMLKGNSLLAIELVSSLKDQESKSQLTTLLKKLKAQDKKLKLQRLQN</sequence>
<feature type="transmembrane region" description="Helical" evidence="3">
    <location>
        <begin position="822"/>
        <end position="839"/>
    </location>
</feature>
<feature type="region of interest" description="Disordered" evidence="2">
    <location>
        <begin position="1"/>
        <end position="31"/>
    </location>
</feature>
<dbReference type="STRING" id="112090.W4G311"/>
<dbReference type="PANTHER" id="PTHR23302">
    <property type="entry name" value="TRANSMEMBRANE CHANNEL-RELATED"/>
    <property type="match status" value="1"/>
</dbReference>
<dbReference type="RefSeq" id="XP_009837213.1">
    <property type="nucleotide sequence ID" value="XM_009838911.1"/>
</dbReference>
<evidence type="ECO:0008006" key="5">
    <source>
        <dbReference type="Google" id="ProtNLM"/>
    </source>
</evidence>
<proteinExistence type="predicted"/>
<protein>
    <recommendedName>
        <fullName evidence="5">TMC domain-containing protein</fullName>
    </recommendedName>
</protein>